<keyword evidence="3" id="KW-0238">DNA-binding</keyword>
<dbReference type="Pfam" id="PF00172">
    <property type="entry name" value="Zn_clus"/>
    <property type="match status" value="1"/>
</dbReference>
<dbReference type="EMBL" id="MU154715">
    <property type="protein sequence ID" value="KAF9488403.1"/>
    <property type="molecule type" value="Genomic_DNA"/>
</dbReference>
<evidence type="ECO:0000256" key="3">
    <source>
        <dbReference type="ARBA" id="ARBA00023125"/>
    </source>
</evidence>
<dbReference type="SMART" id="SM00066">
    <property type="entry name" value="GAL4"/>
    <property type="match status" value="1"/>
</dbReference>
<feature type="region of interest" description="Disordered" evidence="5">
    <location>
        <begin position="1"/>
        <end position="66"/>
    </location>
</feature>
<evidence type="ECO:0000313" key="8">
    <source>
        <dbReference type="Proteomes" id="UP000807025"/>
    </source>
</evidence>
<feature type="compositionally biased region" description="Polar residues" evidence="5">
    <location>
        <begin position="363"/>
        <end position="373"/>
    </location>
</feature>
<dbReference type="OrthoDB" id="2947584at2759"/>
<dbReference type="GO" id="GO:0000981">
    <property type="term" value="F:DNA-binding transcription factor activity, RNA polymerase II-specific"/>
    <property type="evidence" value="ECO:0007669"/>
    <property type="project" value="InterPro"/>
</dbReference>
<comment type="subcellular location">
    <subcellularLocation>
        <location evidence="1">Nucleus</location>
    </subcellularLocation>
</comment>
<comment type="caution">
    <text evidence="7">The sequence shown here is derived from an EMBL/GenBank/DDBJ whole genome shotgun (WGS) entry which is preliminary data.</text>
</comment>
<proteinExistence type="predicted"/>
<dbReference type="Proteomes" id="UP000807025">
    <property type="component" value="Unassembled WGS sequence"/>
</dbReference>
<keyword evidence="4" id="KW-0539">Nucleus</keyword>
<feature type="compositionally biased region" description="Polar residues" evidence="5">
    <location>
        <begin position="235"/>
        <end position="249"/>
    </location>
</feature>
<accession>A0A9P5ZHY3</accession>
<dbReference type="CDD" id="cd00067">
    <property type="entry name" value="GAL4"/>
    <property type="match status" value="1"/>
</dbReference>
<feature type="region of interest" description="Disordered" evidence="5">
    <location>
        <begin position="198"/>
        <end position="257"/>
    </location>
</feature>
<evidence type="ECO:0000256" key="2">
    <source>
        <dbReference type="ARBA" id="ARBA00022723"/>
    </source>
</evidence>
<dbReference type="GO" id="GO:0008270">
    <property type="term" value="F:zinc ion binding"/>
    <property type="evidence" value="ECO:0007669"/>
    <property type="project" value="InterPro"/>
</dbReference>
<organism evidence="7 8">
    <name type="scientific">Pleurotus eryngii</name>
    <name type="common">Boletus of the steppes</name>
    <dbReference type="NCBI Taxonomy" id="5323"/>
    <lineage>
        <taxon>Eukaryota</taxon>
        <taxon>Fungi</taxon>
        <taxon>Dikarya</taxon>
        <taxon>Basidiomycota</taxon>
        <taxon>Agaricomycotina</taxon>
        <taxon>Agaricomycetes</taxon>
        <taxon>Agaricomycetidae</taxon>
        <taxon>Agaricales</taxon>
        <taxon>Pleurotineae</taxon>
        <taxon>Pleurotaceae</taxon>
        <taxon>Pleurotus</taxon>
    </lineage>
</organism>
<name>A0A9P5ZHY3_PLEER</name>
<dbReference type="GO" id="GO:0003677">
    <property type="term" value="F:DNA binding"/>
    <property type="evidence" value="ECO:0007669"/>
    <property type="project" value="UniProtKB-KW"/>
</dbReference>
<evidence type="ECO:0000313" key="7">
    <source>
        <dbReference type="EMBL" id="KAF9488403.1"/>
    </source>
</evidence>
<evidence type="ECO:0000259" key="6">
    <source>
        <dbReference type="PROSITE" id="PS50048"/>
    </source>
</evidence>
<keyword evidence="2" id="KW-0479">Metal-binding</keyword>
<sequence length="497" mass="53403">MATTDCIQKPSVLPPDPGPLSDENNGAKLSKSLSNLSDLAGQAAGNERSPPMSTDSPKPGQTTDLAAYPMDLGSEIIPNGEVFARQVATQIVQVQHEYDLRASAGLSTPRMAGDFMNLVFPASPRTGTIAPPQSPQVNGTLPRYYHQLQGVPYEEIYTIKDRQRVSQACDLCRRRKAKCSGGRPCKRCTERDLSCEYADAQSRRRGKTRKRADDKDPSETSLEDPASSALPVQDPSESAFTEATSQGSVVRTKPRKKKPAPILPYTYKPIYPHILSPVASGLHVVDSSTQDRRQDYADYWPFAQYPRTASDTALDYSGPSTGISLPLPSQASFDDLAPSNMLALFDHALSAVTSDKNCNYASTQPNGYHNSSGEPEDSVLASSSAPIDPQIPCSNTQDIFYTIVAPLPSLPFPALGLSIDSPSVFCPSHDLAHSATTTESSSSTGSPFSVLGMLPPDVAEVSLAEGVNIGDRYLVQGIDSATEESFIKLLSNSPLFP</sequence>
<protein>
    <recommendedName>
        <fullName evidence="6">Zn(2)-C6 fungal-type domain-containing protein</fullName>
    </recommendedName>
</protein>
<keyword evidence="8" id="KW-1185">Reference proteome</keyword>
<gene>
    <name evidence="7" type="ORF">BDN71DRAFT_1513090</name>
</gene>
<dbReference type="InterPro" id="IPR036864">
    <property type="entry name" value="Zn2-C6_fun-type_DNA-bd_sf"/>
</dbReference>
<evidence type="ECO:0000256" key="4">
    <source>
        <dbReference type="ARBA" id="ARBA00023242"/>
    </source>
</evidence>
<dbReference type="InterPro" id="IPR050987">
    <property type="entry name" value="AtrR-like"/>
</dbReference>
<dbReference type="PANTHER" id="PTHR46910">
    <property type="entry name" value="TRANSCRIPTION FACTOR PDR1"/>
    <property type="match status" value="1"/>
</dbReference>
<evidence type="ECO:0000256" key="1">
    <source>
        <dbReference type="ARBA" id="ARBA00004123"/>
    </source>
</evidence>
<feature type="domain" description="Zn(2)-C6 fungal-type" evidence="6">
    <location>
        <begin position="168"/>
        <end position="197"/>
    </location>
</feature>
<dbReference type="PROSITE" id="PS50048">
    <property type="entry name" value="ZN2_CY6_FUNGAL_2"/>
    <property type="match status" value="1"/>
</dbReference>
<dbReference type="AlphaFoldDB" id="A0A9P5ZHY3"/>
<dbReference type="PROSITE" id="PS00463">
    <property type="entry name" value="ZN2_CY6_FUNGAL_1"/>
    <property type="match status" value="1"/>
</dbReference>
<feature type="compositionally biased region" description="Low complexity" evidence="5">
    <location>
        <begin position="28"/>
        <end position="39"/>
    </location>
</feature>
<reference evidence="7" key="1">
    <citation type="submission" date="2020-11" db="EMBL/GenBank/DDBJ databases">
        <authorList>
            <consortium name="DOE Joint Genome Institute"/>
            <person name="Ahrendt S."/>
            <person name="Riley R."/>
            <person name="Andreopoulos W."/>
            <person name="Labutti K."/>
            <person name="Pangilinan J."/>
            <person name="Ruiz-Duenas F.J."/>
            <person name="Barrasa J.M."/>
            <person name="Sanchez-Garcia M."/>
            <person name="Camarero S."/>
            <person name="Miyauchi S."/>
            <person name="Serrano A."/>
            <person name="Linde D."/>
            <person name="Babiker R."/>
            <person name="Drula E."/>
            <person name="Ayuso-Fernandez I."/>
            <person name="Pacheco R."/>
            <person name="Padilla G."/>
            <person name="Ferreira P."/>
            <person name="Barriuso J."/>
            <person name="Kellner H."/>
            <person name="Castanera R."/>
            <person name="Alfaro M."/>
            <person name="Ramirez L."/>
            <person name="Pisabarro A.G."/>
            <person name="Kuo A."/>
            <person name="Tritt A."/>
            <person name="Lipzen A."/>
            <person name="He G."/>
            <person name="Yan M."/>
            <person name="Ng V."/>
            <person name="Cullen D."/>
            <person name="Martin F."/>
            <person name="Rosso M.-N."/>
            <person name="Henrissat B."/>
            <person name="Hibbett D."/>
            <person name="Martinez A.T."/>
            <person name="Grigoriev I.V."/>
        </authorList>
    </citation>
    <scope>NUCLEOTIDE SEQUENCE</scope>
    <source>
        <strain evidence="7">ATCC 90797</strain>
    </source>
</reference>
<dbReference type="SUPFAM" id="SSF57701">
    <property type="entry name" value="Zn2/Cys6 DNA-binding domain"/>
    <property type="match status" value="1"/>
</dbReference>
<feature type="region of interest" description="Disordered" evidence="5">
    <location>
        <begin position="363"/>
        <end position="386"/>
    </location>
</feature>
<dbReference type="PANTHER" id="PTHR46910:SF3">
    <property type="entry name" value="HALOTOLERANCE PROTEIN 9-RELATED"/>
    <property type="match status" value="1"/>
</dbReference>
<feature type="compositionally biased region" description="Polar residues" evidence="5">
    <location>
        <begin position="51"/>
        <end position="64"/>
    </location>
</feature>
<evidence type="ECO:0000256" key="5">
    <source>
        <dbReference type="SAM" id="MobiDB-lite"/>
    </source>
</evidence>
<dbReference type="Gene3D" id="4.10.240.10">
    <property type="entry name" value="Zn(2)-C6 fungal-type DNA-binding domain"/>
    <property type="match status" value="1"/>
</dbReference>
<dbReference type="GO" id="GO:0005634">
    <property type="term" value="C:nucleus"/>
    <property type="evidence" value="ECO:0007669"/>
    <property type="project" value="UniProtKB-SubCell"/>
</dbReference>
<dbReference type="InterPro" id="IPR001138">
    <property type="entry name" value="Zn2Cys6_DnaBD"/>
</dbReference>